<feature type="signal peptide" evidence="1">
    <location>
        <begin position="1"/>
        <end position="18"/>
    </location>
</feature>
<evidence type="ECO:0000313" key="2">
    <source>
        <dbReference type="EMBL" id="QDY68507.1"/>
    </source>
</evidence>
<keyword evidence="3" id="KW-1185">Reference proteome</keyword>
<name>A0A5B8J1Y2_9RHOB</name>
<dbReference type="AlphaFoldDB" id="A0A5B8J1Y2"/>
<dbReference type="OrthoDB" id="9810376at2"/>
<dbReference type="KEGG" id="lit:FPZ52_01990"/>
<protein>
    <submittedName>
        <fullName evidence="2">DUF2155 domain-containing protein</fullName>
    </submittedName>
</protein>
<evidence type="ECO:0000313" key="3">
    <source>
        <dbReference type="Proteomes" id="UP000318483"/>
    </source>
</evidence>
<dbReference type="Proteomes" id="UP000318483">
    <property type="component" value="Chromosome"/>
</dbReference>
<accession>A0A5B8J1Y2</accession>
<dbReference type="EMBL" id="CP042261">
    <property type="protein sequence ID" value="QDY68507.1"/>
    <property type="molecule type" value="Genomic_DNA"/>
</dbReference>
<dbReference type="InterPro" id="IPR019225">
    <property type="entry name" value="DUF2155"/>
</dbReference>
<sequence>MRALTGFVAMLLASTASAQEVTSAGGATLRGLDRLSGELTDLDVAIGETVEMGRLTVRLEDCRYPTENPSGDAFAYLVIEDTKAGAQLFDGWMVASSPALNALDHMRYDVWVIRCKTA</sequence>
<dbReference type="RefSeq" id="WP_146363195.1">
    <property type="nucleotide sequence ID" value="NZ_CP042261.1"/>
</dbReference>
<proteinExistence type="predicted"/>
<keyword evidence="1" id="KW-0732">Signal</keyword>
<reference evidence="2 3" key="1">
    <citation type="submission" date="2019-07" db="EMBL/GenBank/DDBJ databases">
        <title>Litoreibacter alkalisoli sp. nov., isolated from saline-alkaline soil.</title>
        <authorList>
            <person name="Wang S."/>
            <person name="Xu L."/>
            <person name="Xing Y.-T."/>
            <person name="Sun J.-Q."/>
        </authorList>
    </citation>
    <scope>NUCLEOTIDE SEQUENCE [LARGE SCALE GENOMIC DNA]</scope>
    <source>
        <strain evidence="2 3">LN3S51</strain>
    </source>
</reference>
<organism evidence="2 3">
    <name type="scientific">Qingshengfaniella alkalisoli</name>
    <dbReference type="NCBI Taxonomy" id="2599296"/>
    <lineage>
        <taxon>Bacteria</taxon>
        <taxon>Pseudomonadati</taxon>
        <taxon>Pseudomonadota</taxon>
        <taxon>Alphaproteobacteria</taxon>
        <taxon>Rhodobacterales</taxon>
        <taxon>Paracoccaceae</taxon>
        <taxon>Qingshengfaniella</taxon>
    </lineage>
</organism>
<dbReference type="Pfam" id="PF09923">
    <property type="entry name" value="DUF2155"/>
    <property type="match status" value="1"/>
</dbReference>
<evidence type="ECO:0000256" key="1">
    <source>
        <dbReference type="SAM" id="SignalP"/>
    </source>
</evidence>
<feature type="chain" id="PRO_5022963105" evidence="1">
    <location>
        <begin position="19"/>
        <end position="118"/>
    </location>
</feature>
<gene>
    <name evidence="2" type="ORF">FPZ52_01990</name>
</gene>